<organism evidence="2 3">
    <name type="scientific">Petrolisthes manimaculis</name>
    <dbReference type="NCBI Taxonomy" id="1843537"/>
    <lineage>
        <taxon>Eukaryota</taxon>
        <taxon>Metazoa</taxon>
        <taxon>Ecdysozoa</taxon>
        <taxon>Arthropoda</taxon>
        <taxon>Crustacea</taxon>
        <taxon>Multicrustacea</taxon>
        <taxon>Malacostraca</taxon>
        <taxon>Eumalacostraca</taxon>
        <taxon>Eucarida</taxon>
        <taxon>Decapoda</taxon>
        <taxon>Pleocyemata</taxon>
        <taxon>Anomura</taxon>
        <taxon>Galatheoidea</taxon>
        <taxon>Porcellanidae</taxon>
        <taxon>Petrolisthes</taxon>
    </lineage>
</organism>
<dbReference type="EMBL" id="JAWZYT010003851">
    <property type="protein sequence ID" value="KAK4296442.1"/>
    <property type="molecule type" value="Genomic_DNA"/>
</dbReference>
<comment type="caution">
    <text evidence="2">The sequence shown here is derived from an EMBL/GenBank/DDBJ whole genome shotgun (WGS) entry which is preliminary data.</text>
</comment>
<feature type="transmembrane region" description="Helical" evidence="1">
    <location>
        <begin position="31"/>
        <end position="54"/>
    </location>
</feature>
<keyword evidence="3" id="KW-1185">Reference proteome</keyword>
<keyword evidence="1" id="KW-0812">Transmembrane</keyword>
<dbReference type="AlphaFoldDB" id="A0AAE1NW41"/>
<keyword evidence="1" id="KW-0472">Membrane</keyword>
<evidence type="ECO:0000256" key="1">
    <source>
        <dbReference type="SAM" id="Phobius"/>
    </source>
</evidence>
<accession>A0AAE1NW41</accession>
<sequence>MLAAAAASGPTTTCAGSSVVGMRAQPGGWRAAGLGLGLVTAAAGVWSGAILCVAQLQVPQVPRPPIVPLVAGRPDPSVLLKTLCEARPCQVWCIDPDKVLWRGVAAAGPAAATAAAGCSSLNQEAGQAST</sequence>
<reference evidence="2" key="1">
    <citation type="submission" date="2023-11" db="EMBL/GenBank/DDBJ databases">
        <title>Genome assemblies of two species of porcelain crab, Petrolisthes cinctipes and Petrolisthes manimaculis (Anomura: Porcellanidae).</title>
        <authorList>
            <person name="Angst P."/>
        </authorList>
    </citation>
    <scope>NUCLEOTIDE SEQUENCE</scope>
    <source>
        <strain evidence="2">PB745_02</strain>
        <tissue evidence="2">Gill</tissue>
    </source>
</reference>
<gene>
    <name evidence="2" type="ORF">Pmani_031072</name>
</gene>
<keyword evidence="1" id="KW-1133">Transmembrane helix</keyword>
<evidence type="ECO:0000313" key="3">
    <source>
        <dbReference type="Proteomes" id="UP001292094"/>
    </source>
</evidence>
<name>A0AAE1NW41_9EUCA</name>
<dbReference type="Proteomes" id="UP001292094">
    <property type="component" value="Unassembled WGS sequence"/>
</dbReference>
<proteinExistence type="predicted"/>
<evidence type="ECO:0000313" key="2">
    <source>
        <dbReference type="EMBL" id="KAK4296442.1"/>
    </source>
</evidence>
<protein>
    <submittedName>
        <fullName evidence="2">Uncharacterized protein</fullName>
    </submittedName>
</protein>